<gene>
    <name evidence="1" type="ORF">L3X38_004620</name>
</gene>
<proteinExistence type="predicted"/>
<dbReference type="AlphaFoldDB" id="A0AAD4ZPC6"/>
<evidence type="ECO:0008006" key="3">
    <source>
        <dbReference type="Google" id="ProtNLM"/>
    </source>
</evidence>
<protein>
    <recommendedName>
        <fullName evidence="3">Transposable element protein</fullName>
    </recommendedName>
</protein>
<evidence type="ECO:0000313" key="1">
    <source>
        <dbReference type="EMBL" id="KAI5351729.1"/>
    </source>
</evidence>
<comment type="caution">
    <text evidence="1">The sequence shown here is derived from an EMBL/GenBank/DDBJ whole genome shotgun (WGS) entry which is preliminary data.</text>
</comment>
<dbReference type="GO" id="GO:0003676">
    <property type="term" value="F:nucleic acid binding"/>
    <property type="evidence" value="ECO:0007669"/>
    <property type="project" value="InterPro"/>
</dbReference>
<dbReference type="Gene3D" id="3.30.70.270">
    <property type="match status" value="1"/>
</dbReference>
<keyword evidence="2" id="KW-1185">Reference proteome</keyword>
<dbReference type="InterPro" id="IPR050951">
    <property type="entry name" value="Retrovirus_Pol_polyprotein"/>
</dbReference>
<dbReference type="FunFam" id="3.30.70.270:FF:000020">
    <property type="entry name" value="Transposon Tf2-6 polyprotein-like Protein"/>
    <property type="match status" value="1"/>
</dbReference>
<dbReference type="InterPro" id="IPR043502">
    <property type="entry name" value="DNA/RNA_pol_sf"/>
</dbReference>
<reference evidence="1 2" key="1">
    <citation type="journal article" date="2022" name="G3 (Bethesda)">
        <title>Whole-genome sequence and methylome profiling of the almond [Prunus dulcis (Mill.) D.A. Webb] cultivar 'Nonpareil'.</title>
        <authorList>
            <person name="D'Amico-Willman K.M."/>
            <person name="Ouma W.Z."/>
            <person name="Meulia T."/>
            <person name="Sideli G.M."/>
            <person name="Gradziel T.M."/>
            <person name="Fresnedo-Ramirez J."/>
        </authorList>
    </citation>
    <scope>NUCLEOTIDE SEQUENCE [LARGE SCALE GENOMIC DNA]</scope>
    <source>
        <strain evidence="1">Clone GOH B32 T37-40</strain>
    </source>
</reference>
<dbReference type="Gene3D" id="3.30.420.10">
    <property type="entry name" value="Ribonuclease H-like superfamily/Ribonuclease H"/>
    <property type="match status" value="1"/>
</dbReference>
<evidence type="ECO:0000313" key="2">
    <source>
        <dbReference type="Proteomes" id="UP001054821"/>
    </source>
</evidence>
<name>A0AAD4ZPC6_PRUDU</name>
<dbReference type="EMBL" id="JAJFAZ020000001">
    <property type="protein sequence ID" value="KAI5351729.1"/>
    <property type="molecule type" value="Genomic_DNA"/>
</dbReference>
<organism evidence="1 2">
    <name type="scientific">Prunus dulcis</name>
    <name type="common">Almond</name>
    <name type="synonym">Amygdalus dulcis</name>
    <dbReference type="NCBI Taxonomy" id="3755"/>
    <lineage>
        <taxon>Eukaryota</taxon>
        <taxon>Viridiplantae</taxon>
        <taxon>Streptophyta</taxon>
        <taxon>Embryophyta</taxon>
        <taxon>Tracheophyta</taxon>
        <taxon>Spermatophyta</taxon>
        <taxon>Magnoliopsida</taxon>
        <taxon>eudicotyledons</taxon>
        <taxon>Gunneridae</taxon>
        <taxon>Pentapetalae</taxon>
        <taxon>rosids</taxon>
        <taxon>fabids</taxon>
        <taxon>Rosales</taxon>
        <taxon>Rosaceae</taxon>
        <taxon>Amygdaloideae</taxon>
        <taxon>Amygdaleae</taxon>
        <taxon>Prunus</taxon>
    </lineage>
</organism>
<dbReference type="PANTHER" id="PTHR37984:SF5">
    <property type="entry name" value="PROTEIN NYNRIN-LIKE"/>
    <property type="match status" value="1"/>
</dbReference>
<accession>A0AAD4ZPC6</accession>
<sequence length="383" mass="43100">MVDLDVILGDNELRLEDIPVGQEFPNVLPEDLLGLPPHREIEFIIELAPGTEPISRAPYRMAPAKLSVNSEGCQEGLYVDLQKIEAVVNWLRPTSVTEIRSFLDLAGYYRRFVEGFSTIAAPLTYLTKKRINFAWSDKCEESFIELKTRLTQKESNLRQIRWLELIKDYDCIIKHHPGRAIVVADALGRKSSGSVAYLRGRYGPLMIELRKLRVGLDTDNQETLLATLQVTNDDRTYCSVRNDGALRADVQSERKIQTLEGMLRACALQFRGDWDEKLPLMEFASNDSCQTSIEMSPFDALYGNSVEYLCMRMKWVSIEEKDYMVTRVVDAGAVPSPLRVTVAAVAFQGSPSPPRSTTGHETGLVRTAIIPSIADGWIGLHQF</sequence>
<dbReference type="PANTHER" id="PTHR37984">
    <property type="entry name" value="PROTEIN CBG26694"/>
    <property type="match status" value="1"/>
</dbReference>
<dbReference type="InterPro" id="IPR043128">
    <property type="entry name" value="Rev_trsase/Diguanyl_cyclase"/>
</dbReference>
<dbReference type="Proteomes" id="UP001054821">
    <property type="component" value="Chromosome 1"/>
</dbReference>
<dbReference type="SUPFAM" id="SSF56672">
    <property type="entry name" value="DNA/RNA polymerases"/>
    <property type="match status" value="1"/>
</dbReference>
<dbReference type="InterPro" id="IPR036397">
    <property type="entry name" value="RNaseH_sf"/>
</dbReference>